<keyword evidence="2" id="KW-1185">Reference proteome</keyword>
<reference evidence="1 2" key="1">
    <citation type="journal article" date="2014" name="FEMS Microbiol. Lett.">
        <title>Draft genome sequences of three Holospora species (Holospora obtusa, Holospora undulata, and Holospora elegans), endonuclear symbiotic bacteria of the ciliate Paramecium caudatum.</title>
        <authorList>
            <person name="Dohra H."/>
            <person name="Tanaka K."/>
            <person name="Suzuki T."/>
            <person name="Fujishima M."/>
            <person name="Suzuki H."/>
        </authorList>
    </citation>
    <scope>NUCLEOTIDE SEQUENCE [LARGE SCALE GENOMIC DNA]</scope>
    <source>
        <strain evidence="1 2">E1</strain>
    </source>
</reference>
<dbReference type="InterPro" id="IPR023214">
    <property type="entry name" value="HAD_sf"/>
</dbReference>
<dbReference type="EMBL" id="BAUP01000054">
    <property type="protein sequence ID" value="GAJ45995.1"/>
    <property type="molecule type" value="Genomic_DNA"/>
</dbReference>
<protein>
    <submittedName>
        <fullName evidence="1">Uncharacterized protein</fullName>
    </submittedName>
</protein>
<gene>
    <name evidence="1" type="ORF">HE1_00315</name>
</gene>
<dbReference type="SUPFAM" id="SSF56784">
    <property type="entry name" value="HAD-like"/>
    <property type="match status" value="1"/>
</dbReference>
<organism evidence="1 2">
    <name type="scientific">Holospora elegans E1</name>
    <dbReference type="NCBI Taxonomy" id="1427503"/>
    <lineage>
        <taxon>Bacteria</taxon>
        <taxon>Pseudomonadati</taxon>
        <taxon>Pseudomonadota</taxon>
        <taxon>Alphaproteobacteria</taxon>
        <taxon>Holosporales</taxon>
        <taxon>Holosporaceae</taxon>
        <taxon>Holospora</taxon>
    </lineage>
</organism>
<proteinExistence type="predicted"/>
<dbReference type="AlphaFoldDB" id="A0A023DYG2"/>
<name>A0A023DYG2_9PROT</name>
<evidence type="ECO:0000313" key="1">
    <source>
        <dbReference type="EMBL" id="GAJ45995.1"/>
    </source>
</evidence>
<dbReference type="Proteomes" id="UP000024842">
    <property type="component" value="Unassembled WGS sequence"/>
</dbReference>
<dbReference type="Gene3D" id="3.40.50.1000">
    <property type="entry name" value="HAD superfamily/HAD-like"/>
    <property type="match status" value="1"/>
</dbReference>
<accession>A0A023DYG2</accession>
<dbReference type="InterPro" id="IPR036412">
    <property type="entry name" value="HAD-like_sf"/>
</dbReference>
<dbReference type="STRING" id="1427503.HE1_00315"/>
<dbReference type="OrthoDB" id="9803632at2"/>
<sequence length="210" mass="24439">MRFDFLKERMLQELRALYRPSPEELFKILDLGRVSLPICIDLDFTLLQSSSLYFFFPQAFFGLPKLLYTQSWAAFKWWVSMKYPINPETLPYRSFLIDFLKLCKTQNIPLVLATGASYPTAYAVGAYLNCFDHIISSTQTIHCVGSAKAKALVDLYGENKFYYFGDNKKDLLVWKHAYSVVALDPSDAFSKRIKNFCAEKRCFFLYDRVK</sequence>
<comment type="caution">
    <text evidence="1">The sequence shown here is derived from an EMBL/GenBank/DDBJ whole genome shotgun (WGS) entry which is preliminary data.</text>
</comment>
<evidence type="ECO:0000313" key="2">
    <source>
        <dbReference type="Proteomes" id="UP000024842"/>
    </source>
</evidence>